<evidence type="ECO:0000313" key="2">
    <source>
        <dbReference type="EMBL" id="QOV18412.1"/>
    </source>
</evidence>
<dbReference type="PANTHER" id="PTHR35532">
    <property type="entry name" value="SIMILAR TO POLYHYDROXYALKANOATE DEPOLYMERASE"/>
    <property type="match status" value="1"/>
</dbReference>
<sequence length="832" mass="97486">MFLQQNRQRIEKEYIIRKEEIPRVFSKIDDKIAACTQEVALAVKYLYAFMPCSDIGNYPFEYFFDYACHGYRLYEEYSEVRSLPEDIFLNYVLFHRVNEEEIRPCRSLFYESLKDRIKDLDKKEALLEVNHWCAKEVTYQSTDARTLSALGVYQRGIGRCGEESTFMVNALRSVGIPSRQVYAPYWAHCDDNHAWVEMWCDGTWYFTGACEPQPILNQGWFLNASSRAMMIHSRKFDSAQDEINLIGKKQTVTVLNELDRYAVVKRITVEVRDEAHRPVSDAQVFFEVVNYAQFVPIAETRTDNEGKTQLFTGLGSLRIYVVSGEHEKRLGEAYIDVRREEHCTVVISDKKRSSGVEDSSKNIWVSHDLSAPRDMPVHTEVPSIERIRENDIRLTHAAKLRQEKINRFSNPDRETFLSADPKTKDQREKMLGCLTIKDQADCSRKVLEEHLQYALSYQESWEQNSEIFMSYVVNPRVENEVLTTWRKEISEKFSDTEKKCFQNDPEKIWEWIDENISSDPKREYDNLITVPAACMRLQTASTRSKKVLFVAIARTFGLAARLNPATDAMEYWREDRFVPVLKEDVCDCILTLCSDPDDSWIYHQNWSISREQDGIFYSLNLSDHEWKEGQLRLNLAVGTYQILTAARLPNGSVLTNKFEFDLDRNQKKQIPLKMRQANLADMLLDIDMPDFFVEDQDGEKISGSKISDGHKYIFFWLEGNREPTVHILNEILENQEEYEEYQERMIFIVRSKEVLENQNIFEVLHRFPKIQVCYDDFAKNIEMLGRRMYVDFEKLPLIFITDQRLHCVYAQSGYNVGTGDMLLRIMETVREI</sequence>
<keyword evidence="3" id="KW-1185">Reference proteome</keyword>
<protein>
    <submittedName>
        <fullName evidence="2">Transglutaminase</fullName>
    </submittedName>
</protein>
<dbReference type="InterPro" id="IPR038765">
    <property type="entry name" value="Papain-like_cys_pep_sf"/>
</dbReference>
<dbReference type="InterPro" id="IPR002931">
    <property type="entry name" value="Transglutaminase-like"/>
</dbReference>
<feature type="domain" description="Transglutaminase-like" evidence="1">
    <location>
        <begin position="113"/>
        <end position="205"/>
    </location>
</feature>
<dbReference type="EMBL" id="CP063304">
    <property type="protein sequence ID" value="QOV18412.1"/>
    <property type="molecule type" value="Genomic_DNA"/>
</dbReference>
<organism evidence="2 3">
    <name type="scientific">Blautia liquoris</name>
    <dbReference type="NCBI Taxonomy" id="2779518"/>
    <lineage>
        <taxon>Bacteria</taxon>
        <taxon>Bacillati</taxon>
        <taxon>Bacillota</taxon>
        <taxon>Clostridia</taxon>
        <taxon>Lachnospirales</taxon>
        <taxon>Lachnospiraceae</taxon>
        <taxon>Blautia</taxon>
    </lineage>
</organism>
<evidence type="ECO:0000313" key="3">
    <source>
        <dbReference type="Proteomes" id="UP000593601"/>
    </source>
</evidence>
<dbReference type="Gene3D" id="2.60.40.1120">
    <property type="entry name" value="Carboxypeptidase-like, regulatory domain"/>
    <property type="match status" value="1"/>
</dbReference>
<dbReference type="SUPFAM" id="SSF54001">
    <property type="entry name" value="Cysteine proteinases"/>
    <property type="match status" value="1"/>
</dbReference>
<dbReference type="KEGG" id="bliq:INP51_10335"/>
<gene>
    <name evidence="2" type="ORF">INP51_10335</name>
</gene>
<dbReference type="Gene3D" id="3.10.620.30">
    <property type="match status" value="1"/>
</dbReference>
<dbReference type="PANTHER" id="PTHR35532:SF5">
    <property type="entry name" value="CARBOHYDRATE-BINDING DOMAIN-CONTAINING PROTEIN"/>
    <property type="match status" value="1"/>
</dbReference>
<dbReference type="AlphaFoldDB" id="A0A7M2RGE7"/>
<reference evidence="2 3" key="1">
    <citation type="submission" date="2020-10" db="EMBL/GenBank/DDBJ databases">
        <title>Blautia liquoris sp.nov., isolated from the mud in a fermentation cellar used for the production of Chinese strong-flavoured liquor.</title>
        <authorList>
            <person name="Lu L."/>
        </authorList>
    </citation>
    <scope>NUCLEOTIDE SEQUENCE [LARGE SCALE GENOMIC DNA]</scope>
    <source>
        <strain evidence="2 3">LZLJ-3</strain>
    </source>
</reference>
<dbReference type="Pfam" id="PF01841">
    <property type="entry name" value="Transglut_core"/>
    <property type="match status" value="1"/>
</dbReference>
<evidence type="ECO:0000259" key="1">
    <source>
        <dbReference type="Pfam" id="PF01841"/>
    </source>
</evidence>
<accession>A0A7M2RGE7</accession>
<dbReference type="Proteomes" id="UP000593601">
    <property type="component" value="Chromosome"/>
</dbReference>
<proteinExistence type="predicted"/>
<name>A0A7M2RGE7_9FIRM</name>
<dbReference type="RefSeq" id="WP_193734774.1">
    <property type="nucleotide sequence ID" value="NZ_CP063304.1"/>
</dbReference>